<dbReference type="Proteomes" id="UP000178656">
    <property type="component" value="Unassembled WGS sequence"/>
</dbReference>
<evidence type="ECO:0000313" key="3">
    <source>
        <dbReference type="Proteomes" id="UP000178656"/>
    </source>
</evidence>
<gene>
    <name evidence="2" type="ORF">A2482_00565</name>
</gene>
<sequence>MTQNYRFNFCVWDKDLDYYMPECATEQHIFSTDEQAILAAETTIEEKLSRGMRKVHCLVEVMNDRHQNERFVAAILRPKAEFRKQGDPPIDPGQTQFYKSPLPKKE</sequence>
<feature type="region of interest" description="Disordered" evidence="1">
    <location>
        <begin position="82"/>
        <end position="106"/>
    </location>
</feature>
<reference evidence="2 3" key="1">
    <citation type="journal article" date="2016" name="Nat. Commun.">
        <title>Thousands of microbial genomes shed light on interconnected biogeochemical processes in an aquifer system.</title>
        <authorList>
            <person name="Anantharaman K."/>
            <person name="Brown C.T."/>
            <person name="Hug L.A."/>
            <person name="Sharon I."/>
            <person name="Castelle C.J."/>
            <person name="Probst A.J."/>
            <person name="Thomas B.C."/>
            <person name="Singh A."/>
            <person name="Wilkins M.J."/>
            <person name="Karaoz U."/>
            <person name="Brodie E.L."/>
            <person name="Williams K.H."/>
            <person name="Hubbard S.S."/>
            <person name="Banfield J.F."/>
        </authorList>
    </citation>
    <scope>NUCLEOTIDE SEQUENCE [LARGE SCALE GENOMIC DNA]</scope>
</reference>
<protein>
    <submittedName>
        <fullName evidence="2">Uncharacterized protein</fullName>
    </submittedName>
</protein>
<comment type="caution">
    <text evidence="2">The sequence shown here is derived from an EMBL/GenBank/DDBJ whole genome shotgun (WGS) entry which is preliminary data.</text>
</comment>
<dbReference type="AlphaFoldDB" id="A0A1F5T8B3"/>
<accession>A0A1F5T8B3</accession>
<dbReference type="EMBL" id="MFGM01000054">
    <property type="protein sequence ID" value="OGF35207.1"/>
    <property type="molecule type" value="Genomic_DNA"/>
</dbReference>
<organism evidence="2 3">
    <name type="scientific">Candidatus Falkowbacteria bacterium RIFOXYC2_FULL_48_21</name>
    <dbReference type="NCBI Taxonomy" id="1798005"/>
    <lineage>
        <taxon>Bacteria</taxon>
        <taxon>Candidatus Falkowiibacteriota</taxon>
    </lineage>
</organism>
<proteinExistence type="predicted"/>
<evidence type="ECO:0000256" key="1">
    <source>
        <dbReference type="SAM" id="MobiDB-lite"/>
    </source>
</evidence>
<name>A0A1F5T8B3_9BACT</name>
<evidence type="ECO:0000313" key="2">
    <source>
        <dbReference type="EMBL" id="OGF35207.1"/>
    </source>
</evidence>